<keyword evidence="2" id="KW-0813">Transport</keyword>
<feature type="transmembrane region" description="Helical" evidence="7">
    <location>
        <begin position="314"/>
        <end position="336"/>
    </location>
</feature>
<dbReference type="RefSeq" id="WP_116849880.1">
    <property type="nucleotide sequence ID" value="NZ_QTJU01000018.1"/>
</dbReference>
<feature type="transmembrane region" description="Helical" evidence="7">
    <location>
        <begin position="176"/>
        <end position="197"/>
    </location>
</feature>
<evidence type="ECO:0000256" key="1">
    <source>
        <dbReference type="ARBA" id="ARBA00004651"/>
    </source>
</evidence>
<evidence type="ECO:0000313" key="9">
    <source>
        <dbReference type="Proteomes" id="UP000261284"/>
    </source>
</evidence>
<feature type="transmembrane region" description="Helical" evidence="7">
    <location>
        <begin position="226"/>
        <end position="248"/>
    </location>
</feature>
<reference evidence="8 9" key="1">
    <citation type="submission" date="2018-08" db="EMBL/GenBank/DDBJ databases">
        <title>Chitinophagaceae sp. K23C18032701, a novel bacterium isolated from forest soil.</title>
        <authorList>
            <person name="Wang C."/>
        </authorList>
    </citation>
    <scope>NUCLEOTIDE SEQUENCE [LARGE SCALE GENOMIC DNA]</scope>
    <source>
        <strain evidence="8 9">K23C18032701</strain>
    </source>
</reference>
<feature type="transmembrane region" description="Helical" evidence="7">
    <location>
        <begin position="287"/>
        <end position="308"/>
    </location>
</feature>
<dbReference type="Gene3D" id="1.20.1250.20">
    <property type="entry name" value="MFS general substrate transporter like domains"/>
    <property type="match status" value="1"/>
</dbReference>
<gene>
    <name evidence="8" type="ORF">DXN05_24120</name>
</gene>
<feature type="transmembrane region" description="Helical" evidence="7">
    <location>
        <begin position="21"/>
        <end position="41"/>
    </location>
</feature>
<proteinExistence type="predicted"/>
<feature type="transmembrane region" description="Helical" evidence="7">
    <location>
        <begin position="378"/>
        <end position="398"/>
    </location>
</feature>
<evidence type="ECO:0000256" key="7">
    <source>
        <dbReference type="SAM" id="Phobius"/>
    </source>
</evidence>
<dbReference type="GO" id="GO:0005886">
    <property type="term" value="C:plasma membrane"/>
    <property type="evidence" value="ECO:0007669"/>
    <property type="project" value="UniProtKB-SubCell"/>
</dbReference>
<dbReference type="OrthoDB" id="9775268at2"/>
<keyword evidence="4 7" id="KW-0812">Transmembrane</keyword>
<evidence type="ECO:0000256" key="2">
    <source>
        <dbReference type="ARBA" id="ARBA00022448"/>
    </source>
</evidence>
<keyword evidence="9" id="KW-1185">Reference proteome</keyword>
<dbReference type="InterPro" id="IPR036259">
    <property type="entry name" value="MFS_trans_sf"/>
</dbReference>
<dbReference type="CDD" id="cd06173">
    <property type="entry name" value="MFS_MefA_like"/>
    <property type="match status" value="1"/>
</dbReference>
<feature type="transmembrane region" description="Helical" evidence="7">
    <location>
        <begin position="260"/>
        <end position="280"/>
    </location>
</feature>
<accession>A0A3E1NCB9</accession>
<evidence type="ECO:0000256" key="4">
    <source>
        <dbReference type="ARBA" id="ARBA00022692"/>
    </source>
</evidence>
<dbReference type="Proteomes" id="UP000261284">
    <property type="component" value="Unassembled WGS sequence"/>
</dbReference>
<dbReference type="PANTHER" id="PTHR23513:SF11">
    <property type="entry name" value="STAPHYLOFERRIN A TRANSPORTER"/>
    <property type="match status" value="1"/>
</dbReference>
<evidence type="ECO:0000313" key="8">
    <source>
        <dbReference type="EMBL" id="RFM25626.1"/>
    </source>
</evidence>
<dbReference type="EMBL" id="QTJU01000018">
    <property type="protein sequence ID" value="RFM25626.1"/>
    <property type="molecule type" value="Genomic_DNA"/>
</dbReference>
<keyword evidence="5 7" id="KW-1133">Transmembrane helix</keyword>
<dbReference type="Pfam" id="PF05977">
    <property type="entry name" value="MFS_3"/>
    <property type="match status" value="1"/>
</dbReference>
<protein>
    <submittedName>
        <fullName evidence="8">MFS transporter</fullName>
    </submittedName>
</protein>
<evidence type="ECO:0000256" key="6">
    <source>
        <dbReference type="ARBA" id="ARBA00023136"/>
    </source>
</evidence>
<feature type="transmembrane region" description="Helical" evidence="7">
    <location>
        <begin position="47"/>
        <end position="68"/>
    </location>
</feature>
<sequence>MKKLQVFRSLRYRNYRLYFTGQSISLIGTWMQRMAVSWLVYRLTHSALMLGIVSFAGLIPSLLLSPYAGALTDRHNRYRILLYSQIASMIQSGLLALMVLMHYYNITGIILLSIAQGVINAFDTTSRQSLMIEFIEDKADLPNAIALNSTMVNLARILGPALAGIILNAFGEGVCFLVDFLTFVAVIISLLMMRLVLQPSRKNNENIWEGFKQGYRYLQTHRDIRATIIMMAFTSIFVTSFSTLMPVFARDIYKGNATTFSWFGSSTGIGALCSAIYMASLKQSKRLLNILSTASVLFGLGVLLFSLVHILPLALLFLMLGGAGMMMQISSTNTYIQTHVDNHMRGRIISYYVMAFQGMLPIGSLITGFAAHRLGAPLTVSIEGCLGLVCAGVFTWYMRRLRAQQALSADNVSVGGSVA</sequence>
<evidence type="ECO:0000256" key="3">
    <source>
        <dbReference type="ARBA" id="ARBA00022475"/>
    </source>
</evidence>
<dbReference type="AlphaFoldDB" id="A0A3E1NCB9"/>
<organism evidence="8 9">
    <name type="scientific">Deminuibacter soli</name>
    <dbReference type="NCBI Taxonomy" id="2291815"/>
    <lineage>
        <taxon>Bacteria</taxon>
        <taxon>Pseudomonadati</taxon>
        <taxon>Bacteroidota</taxon>
        <taxon>Chitinophagia</taxon>
        <taxon>Chitinophagales</taxon>
        <taxon>Chitinophagaceae</taxon>
        <taxon>Deminuibacter</taxon>
    </lineage>
</organism>
<dbReference type="SUPFAM" id="SSF103473">
    <property type="entry name" value="MFS general substrate transporter"/>
    <property type="match status" value="1"/>
</dbReference>
<keyword evidence="3" id="KW-1003">Cell membrane</keyword>
<name>A0A3E1NCB9_9BACT</name>
<keyword evidence="6 7" id="KW-0472">Membrane</keyword>
<dbReference type="InterPro" id="IPR010290">
    <property type="entry name" value="TM_effector"/>
</dbReference>
<comment type="caution">
    <text evidence="8">The sequence shown here is derived from an EMBL/GenBank/DDBJ whole genome shotgun (WGS) entry which is preliminary data.</text>
</comment>
<comment type="subcellular location">
    <subcellularLocation>
        <location evidence="1">Cell membrane</location>
        <topology evidence="1">Multi-pass membrane protein</topology>
    </subcellularLocation>
</comment>
<feature type="transmembrane region" description="Helical" evidence="7">
    <location>
        <begin position="348"/>
        <end position="372"/>
    </location>
</feature>
<dbReference type="PANTHER" id="PTHR23513">
    <property type="entry name" value="INTEGRAL MEMBRANE EFFLUX PROTEIN-RELATED"/>
    <property type="match status" value="1"/>
</dbReference>
<evidence type="ECO:0000256" key="5">
    <source>
        <dbReference type="ARBA" id="ARBA00022989"/>
    </source>
</evidence>